<accession>A0A8J6TSF0</accession>
<proteinExistence type="predicted"/>
<keyword evidence="3" id="KW-1185">Reference proteome</keyword>
<dbReference type="EMBL" id="JACVEL010000001">
    <property type="protein sequence ID" value="MBC9811184.1"/>
    <property type="molecule type" value="Genomic_DNA"/>
</dbReference>
<evidence type="ECO:0000313" key="2">
    <source>
        <dbReference type="EMBL" id="MBC9811184.1"/>
    </source>
</evidence>
<dbReference type="PROSITE" id="PS50943">
    <property type="entry name" value="HTH_CROC1"/>
    <property type="match status" value="1"/>
</dbReference>
<reference evidence="2" key="1">
    <citation type="submission" date="2020-09" db="EMBL/GenBank/DDBJ databases">
        <title>Taishania pollutisoli gen. nov., sp. nov., Isolated from Tetrabromobisphenol A-Contaminated Soil.</title>
        <authorList>
            <person name="Chen Q."/>
        </authorList>
    </citation>
    <scope>NUCLEOTIDE SEQUENCE</scope>
    <source>
        <strain evidence="2">CZZ-1</strain>
    </source>
</reference>
<sequence>MKKSEIPQDEGPLKGWTREVCYAKNEDGKYERGLSAGWSVKNDALDSAWEEVNKSVEEALKQVRAGKMSPIFYFMELKLMDVAVLAHYTGFWKWTVKRHFNPFRFKKLSDKVLQKYADVFEVSVEQLKNFK</sequence>
<evidence type="ECO:0000259" key="1">
    <source>
        <dbReference type="PROSITE" id="PS50943"/>
    </source>
</evidence>
<dbReference type="InterPro" id="IPR001387">
    <property type="entry name" value="Cro/C1-type_HTH"/>
</dbReference>
<protein>
    <recommendedName>
        <fullName evidence="1">HTH cro/C1-type domain-containing protein</fullName>
    </recommendedName>
</protein>
<dbReference type="AlphaFoldDB" id="A0A8J6TSF0"/>
<comment type="caution">
    <text evidence="2">The sequence shown here is derived from an EMBL/GenBank/DDBJ whole genome shotgun (WGS) entry which is preliminary data.</text>
</comment>
<dbReference type="RefSeq" id="WP_163490382.1">
    <property type="nucleotide sequence ID" value="NZ_JACVEL010000001.1"/>
</dbReference>
<feature type="domain" description="HTH cro/C1-type" evidence="1">
    <location>
        <begin position="106"/>
        <end position="127"/>
    </location>
</feature>
<evidence type="ECO:0000313" key="3">
    <source>
        <dbReference type="Proteomes" id="UP000652681"/>
    </source>
</evidence>
<organism evidence="2 3">
    <name type="scientific">Taishania pollutisoli</name>
    <dbReference type="NCBI Taxonomy" id="2766479"/>
    <lineage>
        <taxon>Bacteria</taxon>
        <taxon>Pseudomonadati</taxon>
        <taxon>Bacteroidota</taxon>
        <taxon>Flavobacteriia</taxon>
        <taxon>Flavobacteriales</taxon>
        <taxon>Crocinitomicaceae</taxon>
        <taxon>Taishania</taxon>
    </lineage>
</organism>
<gene>
    <name evidence="2" type="ORF">H9Y05_01735</name>
</gene>
<dbReference type="Proteomes" id="UP000652681">
    <property type="component" value="Unassembled WGS sequence"/>
</dbReference>
<name>A0A8J6TSF0_9FLAO</name>